<keyword evidence="8 13" id="KW-0560">Oxidoreductase</keyword>
<keyword evidence="10 13" id="KW-0503">Monooxygenase</keyword>
<keyword evidence="9 12" id="KW-0408">Iron</keyword>
<dbReference type="PANTHER" id="PTHR47955:SF22">
    <property type="entry name" value="CYTOCHROME P450 83B1-LIKE"/>
    <property type="match status" value="1"/>
</dbReference>
<dbReference type="GO" id="GO:0016020">
    <property type="term" value="C:membrane"/>
    <property type="evidence" value="ECO:0007669"/>
    <property type="project" value="UniProtKB-SubCell"/>
</dbReference>
<dbReference type="InParanoid" id="A0A1U7ZQ84"/>
<dbReference type="InterPro" id="IPR017972">
    <property type="entry name" value="Cyt_P450_CS"/>
</dbReference>
<dbReference type="GO" id="GO:0005506">
    <property type="term" value="F:iron ion binding"/>
    <property type="evidence" value="ECO:0007669"/>
    <property type="project" value="InterPro"/>
</dbReference>
<dbReference type="RefSeq" id="XP_010256342.1">
    <property type="nucleotide sequence ID" value="XM_010258040.2"/>
</dbReference>
<organism evidence="15 16">
    <name type="scientific">Nelumbo nucifera</name>
    <name type="common">Sacred lotus</name>
    <dbReference type="NCBI Taxonomy" id="4432"/>
    <lineage>
        <taxon>Eukaryota</taxon>
        <taxon>Viridiplantae</taxon>
        <taxon>Streptophyta</taxon>
        <taxon>Embryophyta</taxon>
        <taxon>Tracheophyta</taxon>
        <taxon>Spermatophyta</taxon>
        <taxon>Magnoliopsida</taxon>
        <taxon>Proteales</taxon>
        <taxon>Nelumbonaceae</taxon>
        <taxon>Nelumbo</taxon>
    </lineage>
</organism>
<dbReference type="SUPFAM" id="SSF48264">
    <property type="entry name" value="Cytochrome P450"/>
    <property type="match status" value="1"/>
</dbReference>
<keyword evidence="7 14" id="KW-1133">Transmembrane helix</keyword>
<evidence type="ECO:0000256" key="10">
    <source>
        <dbReference type="ARBA" id="ARBA00023033"/>
    </source>
</evidence>
<dbReference type="Proteomes" id="UP000189703">
    <property type="component" value="Unplaced"/>
</dbReference>
<dbReference type="PANTHER" id="PTHR47955">
    <property type="entry name" value="CYTOCHROME P450 FAMILY 71 PROTEIN"/>
    <property type="match status" value="1"/>
</dbReference>
<dbReference type="AlphaFoldDB" id="A0A1U7ZQ84"/>
<comment type="similarity">
    <text evidence="3 13">Belongs to the cytochrome P450 family.</text>
</comment>
<comment type="cofactor">
    <cofactor evidence="1 12">
        <name>heme</name>
        <dbReference type="ChEBI" id="CHEBI:30413"/>
    </cofactor>
</comment>
<keyword evidence="5 14" id="KW-0812">Transmembrane</keyword>
<evidence type="ECO:0000256" key="2">
    <source>
        <dbReference type="ARBA" id="ARBA00004167"/>
    </source>
</evidence>
<dbReference type="FunFam" id="1.10.630.10:FF:000011">
    <property type="entry name" value="Cytochrome P450 83B1"/>
    <property type="match status" value="1"/>
</dbReference>
<keyword evidence="15" id="KW-1185">Reference proteome</keyword>
<dbReference type="GO" id="GO:0016705">
    <property type="term" value="F:oxidoreductase activity, acting on paired donors, with incorporation or reduction of molecular oxygen"/>
    <property type="evidence" value="ECO:0007669"/>
    <property type="project" value="InterPro"/>
</dbReference>
<accession>A0A1U7ZQ84</accession>
<dbReference type="PROSITE" id="PS00086">
    <property type="entry name" value="CYTOCHROME_P450"/>
    <property type="match status" value="1"/>
</dbReference>
<dbReference type="Pfam" id="PF00067">
    <property type="entry name" value="p450"/>
    <property type="match status" value="1"/>
</dbReference>
<evidence type="ECO:0000256" key="4">
    <source>
        <dbReference type="ARBA" id="ARBA00022617"/>
    </source>
</evidence>
<dbReference type="KEGG" id="nnu:104596760"/>
<dbReference type="InterPro" id="IPR001128">
    <property type="entry name" value="Cyt_P450"/>
</dbReference>
<evidence type="ECO:0000313" key="15">
    <source>
        <dbReference type="Proteomes" id="UP000189703"/>
    </source>
</evidence>
<evidence type="ECO:0000313" key="16">
    <source>
        <dbReference type="RefSeq" id="XP_010256342.1"/>
    </source>
</evidence>
<evidence type="ECO:0000256" key="7">
    <source>
        <dbReference type="ARBA" id="ARBA00022989"/>
    </source>
</evidence>
<dbReference type="FunCoup" id="A0A1U7ZQ84">
    <property type="interactions" value="901"/>
</dbReference>
<proteinExistence type="inferred from homology"/>
<gene>
    <name evidence="16" type="primary">LOC104596760</name>
</gene>
<evidence type="ECO:0000256" key="9">
    <source>
        <dbReference type="ARBA" id="ARBA00023004"/>
    </source>
</evidence>
<dbReference type="PRINTS" id="PR00463">
    <property type="entry name" value="EP450I"/>
</dbReference>
<protein>
    <submittedName>
        <fullName evidence="16">Cytochrome P450 71A1-like</fullName>
    </submittedName>
</protein>
<dbReference type="InterPro" id="IPR002401">
    <property type="entry name" value="Cyt_P450_E_grp-I"/>
</dbReference>
<feature type="binding site" description="axial binding residue" evidence="12">
    <location>
        <position position="446"/>
    </location>
    <ligand>
        <name>heme</name>
        <dbReference type="ChEBI" id="CHEBI:30413"/>
    </ligand>
    <ligandPart>
        <name>Fe</name>
        <dbReference type="ChEBI" id="CHEBI:18248"/>
    </ligandPart>
</feature>
<keyword evidence="6 12" id="KW-0479">Metal-binding</keyword>
<evidence type="ECO:0000256" key="5">
    <source>
        <dbReference type="ARBA" id="ARBA00022692"/>
    </source>
</evidence>
<dbReference type="eggNOG" id="KOG0156">
    <property type="taxonomic scope" value="Eukaryota"/>
</dbReference>
<feature type="transmembrane region" description="Helical" evidence="14">
    <location>
        <begin position="6"/>
        <end position="22"/>
    </location>
</feature>
<dbReference type="GeneID" id="104596760"/>
<evidence type="ECO:0000256" key="14">
    <source>
        <dbReference type="SAM" id="Phobius"/>
    </source>
</evidence>
<sequence length="506" mass="57789">MLQLQLLAFLLVFPLYFLFRLLKHGRFHVIPRNGILPPGPPKLPFIGNLHQLSGSSPHRVLRQLSMRYGALMSLQLGFVPTLVVSSATMAREFLKTHDLNFATRPSLLCQQKLSYNGSDLAFAPYGDHWREVKKICTLELFSAKRVQSFRFIREEEISLLVKSISQLASSSSSANLTQMVFDLTNNIICRIAFGKSFKHEGCQKSSFHELLFEAQALMGRFAFTDYFPVVGWLFDALTGLHARLKRNCRGLDLFYQHVIDDHLDPRRPNPEKEDITDILLRMQKDGLSSIDLNMNDIKAMIMNIFFAGTDTSSAVVIWAMTELSKNPKVMQKAQDEIRGLIGNKGYVDEDDLHQFHYLKCVIKETLRLHPPGPLLVQREARNHCTIDGFDIYPKTRVIINAWAIGMDPETWENPEEFLPERFSDGSVDFKGQHYEYIPFGSGRRMCPGMNLGMVTVEHTLSNLLYSFDWDLPVGIKMEDIDMDELPGVAVHKKNDLRLLPINFNGH</sequence>
<dbReference type="InterPro" id="IPR036396">
    <property type="entry name" value="Cyt_P450_sf"/>
</dbReference>
<dbReference type="OMA" id="EDICFAY"/>
<feature type="transmembrane region" description="Helical" evidence="14">
    <location>
        <begin position="68"/>
        <end position="90"/>
    </location>
</feature>
<evidence type="ECO:0000256" key="8">
    <source>
        <dbReference type="ARBA" id="ARBA00023002"/>
    </source>
</evidence>
<comment type="subcellular location">
    <subcellularLocation>
        <location evidence="2">Membrane</location>
        <topology evidence="2">Single-pass membrane protein</topology>
    </subcellularLocation>
</comment>
<dbReference type="GO" id="GO:0004497">
    <property type="term" value="F:monooxygenase activity"/>
    <property type="evidence" value="ECO:0007669"/>
    <property type="project" value="UniProtKB-KW"/>
</dbReference>
<evidence type="ECO:0000256" key="13">
    <source>
        <dbReference type="RuleBase" id="RU000461"/>
    </source>
</evidence>
<dbReference type="PRINTS" id="PR00385">
    <property type="entry name" value="P450"/>
</dbReference>
<dbReference type="GO" id="GO:0020037">
    <property type="term" value="F:heme binding"/>
    <property type="evidence" value="ECO:0007669"/>
    <property type="project" value="InterPro"/>
</dbReference>
<evidence type="ECO:0000256" key="12">
    <source>
        <dbReference type="PIRSR" id="PIRSR602401-1"/>
    </source>
</evidence>
<evidence type="ECO:0000256" key="11">
    <source>
        <dbReference type="ARBA" id="ARBA00023136"/>
    </source>
</evidence>
<name>A0A1U7ZQ84_NELNU</name>
<keyword evidence="4 12" id="KW-0349">Heme</keyword>
<keyword evidence="11 14" id="KW-0472">Membrane</keyword>
<evidence type="ECO:0000256" key="3">
    <source>
        <dbReference type="ARBA" id="ARBA00010617"/>
    </source>
</evidence>
<dbReference type="OrthoDB" id="2789670at2759"/>
<reference evidence="16" key="1">
    <citation type="submission" date="2025-08" db="UniProtKB">
        <authorList>
            <consortium name="RefSeq"/>
        </authorList>
    </citation>
    <scope>IDENTIFICATION</scope>
</reference>
<dbReference type="CDD" id="cd11072">
    <property type="entry name" value="CYP71-like"/>
    <property type="match status" value="1"/>
</dbReference>
<evidence type="ECO:0000256" key="6">
    <source>
        <dbReference type="ARBA" id="ARBA00022723"/>
    </source>
</evidence>
<dbReference type="Gene3D" id="1.10.630.10">
    <property type="entry name" value="Cytochrome P450"/>
    <property type="match status" value="1"/>
</dbReference>
<evidence type="ECO:0000256" key="1">
    <source>
        <dbReference type="ARBA" id="ARBA00001971"/>
    </source>
</evidence>